<comment type="caution">
    <text evidence="2">The sequence shown here is derived from an EMBL/GenBank/DDBJ whole genome shotgun (WGS) entry which is preliminary data.</text>
</comment>
<reference evidence="2 3" key="1">
    <citation type="submission" date="2024-05" db="EMBL/GenBank/DDBJ databases">
        <title>Genome sequencing and assembly of Indian major carp, Cirrhinus mrigala (Hamilton, 1822).</title>
        <authorList>
            <person name="Mohindra V."/>
            <person name="Chowdhury L.M."/>
            <person name="Lal K."/>
            <person name="Jena J.K."/>
        </authorList>
    </citation>
    <scope>NUCLEOTIDE SEQUENCE [LARGE SCALE GENOMIC DNA]</scope>
    <source>
        <strain evidence="2">CM1030</strain>
        <tissue evidence="2">Blood</tissue>
    </source>
</reference>
<dbReference type="Proteomes" id="UP001529510">
    <property type="component" value="Unassembled WGS sequence"/>
</dbReference>
<evidence type="ECO:0000256" key="1">
    <source>
        <dbReference type="SAM" id="MobiDB-lite"/>
    </source>
</evidence>
<dbReference type="EMBL" id="JAMKFB020000005">
    <property type="protein sequence ID" value="KAL0193767.1"/>
    <property type="molecule type" value="Genomic_DNA"/>
</dbReference>
<evidence type="ECO:0000313" key="3">
    <source>
        <dbReference type="Proteomes" id="UP001529510"/>
    </source>
</evidence>
<organism evidence="2 3">
    <name type="scientific">Cirrhinus mrigala</name>
    <name type="common">Mrigala</name>
    <dbReference type="NCBI Taxonomy" id="683832"/>
    <lineage>
        <taxon>Eukaryota</taxon>
        <taxon>Metazoa</taxon>
        <taxon>Chordata</taxon>
        <taxon>Craniata</taxon>
        <taxon>Vertebrata</taxon>
        <taxon>Euteleostomi</taxon>
        <taxon>Actinopterygii</taxon>
        <taxon>Neopterygii</taxon>
        <taxon>Teleostei</taxon>
        <taxon>Ostariophysi</taxon>
        <taxon>Cypriniformes</taxon>
        <taxon>Cyprinidae</taxon>
        <taxon>Labeoninae</taxon>
        <taxon>Labeonini</taxon>
        <taxon>Cirrhinus</taxon>
    </lineage>
</organism>
<accession>A0ABD0R760</accession>
<protein>
    <submittedName>
        <fullName evidence="2">Uncharacterized protein</fullName>
    </submittedName>
</protein>
<feature type="region of interest" description="Disordered" evidence="1">
    <location>
        <begin position="38"/>
        <end position="64"/>
    </location>
</feature>
<feature type="non-terminal residue" evidence="2">
    <location>
        <position position="1"/>
    </location>
</feature>
<evidence type="ECO:0000313" key="2">
    <source>
        <dbReference type="EMBL" id="KAL0193767.1"/>
    </source>
</evidence>
<proteinExistence type="predicted"/>
<name>A0ABD0R760_CIRMR</name>
<sequence>DMIHRTSQTLQLLMEYDPVRQRLDRLRLGCNQLGVPAASRMRMSSSTDAEIERSDSAENGTLKR</sequence>
<feature type="non-terminal residue" evidence="2">
    <location>
        <position position="64"/>
    </location>
</feature>
<keyword evidence="3" id="KW-1185">Reference proteome</keyword>
<gene>
    <name evidence="2" type="ORF">M9458_012063</name>
</gene>
<dbReference type="AlphaFoldDB" id="A0ABD0R760"/>